<dbReference type="SUPFAM" id="SSF52777">
    <property type="entry name" value="CoA-dependent acyltransferases"/>
    <property type="match status" value="2"/>
</dbReference>
<dbReference type="EMBL" id="JXJN01022125">
    <property type="status" value="NOT_ANNOTATED_CDS"/>
    <property type="molecule type" value="Genomic_DNA"/>
</dbReference>
<accession>A0A1B0BX93</accession>
<evidence type="ECO:0000256" key="6">
    <source>
        <dbReference type="ARBA" id="ARBA00023098"/>
    </source>
</evidence>
<keyword evidence="6" id="KW-0443">Lipid metabolism</keyword>
<dbReference type="Gene3D" id="3.30.559.70">
    <property type="entry name" value="Choline/Carnitine o-acyltransferase, domain 2"/>
    <property type="match status" value="1"/>
</dbReference>
<dbReference type="PANTHER" id="PTHR22589:SF16">
    <property type="entry name" value="CARNITINE O-PALMITOYLTRANSFERASE 2, MITOCHONDRIAL"/>
    <property type="match status" value="1"/>
</dbReference>
<comment type="catalytic activity">
    <reaction evidence="8">
        <text>4,8-dimethylnonanoyl-CoA + (R)-carnitine = O-4,8-dimethylnonanoyl-(R)-carnitine + CoA</text>
        <dbReference type="Rhea" id="RHEA:44860"/>
        <dbReference type="ChEBI" id="CHEBI:16347"/>
        <dbReference type="ChEBI" id="CHEBI:57287"/>
        <dbReference type="ChEBI" id="CHEBI:77061"/>
        <dbReference type="ChEBI" id="CHEBI:84654"/>
    </reaction>
</comment>
<dbReference type="FunFam" id="1.10.275.20:FF:000001">
    <property type="entry name" value="carnitine O-palmitoyltransferase 2, mitochondrial"/>
    <property type="match status" value="1"/>
</dbReference>
<evidence type="ECO:0000256" key="1">
    <source>
        <dbReference type="ARBA" id="ARBA00005005"/>
    </source>
</evidence>
<dbReference type="PANTHER" id="PTHR22589">
    <property type="entry name" value="CARNITINE O-ACYLTRANSFERASE"/>
    <property type="match status" value="1"/>
</dbReference>
<proteinExistence type="inferred from homology"/>
<keyword evidence="7 10" id="KW-0012">Acyltransferase</keyword>
<organism evidence="12 13">
    <name type="scientific">Glossina palpalis gambiensis</name>
    <dbReference type="NCBI Taxonomy" id="67801"/>
    <lineage>
        <taxon>Eukaryota</taxon>
        <taxon>Metazoa</taxon>
        <taxon>Ecdysozoa</taxon>
        <taxon>Arthropoda</taxon>
        <taxon>Hexapoda</taxon>
        <taxon>Insecta</taxon>
        <taxon>Pterygota</taxon>
        <taxon>Neoptera</taxon>
        <taxon>Endopterygota</taxon>
        <taxon>Diptera</taxon>
        <taxon>Brachycera</taxon>
        <taxon>Muscomorpha</taxon>
        <taxon>Hippoboscoidea</taxon>
        <taxon>Glossinidae</taxon>
        <taxon>Glossina</taxon>
    </lineage>
</organism>
<sequence length="680" mass="77510">MAKIMPGQLAKNKLTILLKGKLAATYPNVVKLRCLATQRSGYSDNYQYMQCSKVPTMHFQKSLPRLPIPEVEKSCERFLKATQPLLSPAQYADTEKIVQSFKQQEAPELNSLLKAKDEANKHTSYISEPWFDMYLKDRVPLPLNYNPLMVFNSDSRPEYHHQLIRGANLIISSLRYWRSLLDGQLEPEVFHMNPKKSDTESYRQWMRLTPQFVATYVSYAFKAYPLDMSQYERLFGTSRIPEAVKDRLVQNPKSKHIIVMRRGNIYAVDVLDSQGNIESSKEILGRLNMVVKLDESKKSAEVPLGILTAANRNEWAEIRKHLISHQVNNDLLTNQIDNALFCVCLDTPEDPVYSENDPIPLLKHFLAGKATNRWFDKSVSLLLGSDGTAAVNFEHSWGDGVAVLRYFNEIYKETVSKPFLSTQDLQSLPKIDSSKVRYLSFAIDDKLRAGVINVQRKHNDNVESLNTSFLRYPHLSKEICKRHRLSPDSIMQLSFQLAFRQAFNKYVGTYESCSTAAFKHGRTETMRPCTNKTKEFCETLLNPNSQNDFKRLRTLIDQCSTYHGQLTKEAAMGQGFDRHLFALRHMAQINDRPLPLLYNSEAYKLINYNIISTSTLGSEALLLGAFGPVVRDGLGVGYSMKSDVCGAFVTSYKDGCNGREFTNSLEKAFDRICKIIAESK</sequence>
<evidence type="ECO:0000256" key="10">
    <source>
        <dbReference type="RuleBase" id="RU003801"/>
    </source>
</evidence>
<dbReference type="Gene3D" id="1.20.1280.180">
    <property type="match status" value="1"/>
</dbReference>
<evidence type="ECO:0000259" key="11">
    <source>
        <dbReference type="Pfam" id="PF00755"/>
    </source>
</evidence>
<dbReference type="Gene3D" id="1.10.275.20">
    <property type="entry name" value="Choline/Carnitine o-acyltransferase"/>
    <property type="match status" value="1"/>
</dbReference>
<dbReference type="InterPro" id="IPR042231">
    <property type="entry name" value="Cho/carn_acyl_trans_2"/>
</dbReference>
<dbReference type="GO" id="GO:0005739">
    <property type="term" value="C:mitochondrion"/>
    <property type="evidence" value="ECO:0007669"/>
    <property type="project" value="TreeGrafter"/>
</dbReference>
<evidence type="ECO:0000256" key="2">
    <source>
        <dbReference type="ARBA" id="ARBA00005232"/>
    </source>
</evidence>
<dbReference type="STRING" id="67801.A0A1B0BX93"/>
<keyword evidence="13" id="KW-1185">Reference proteome</keyword>
<feature type="domain" description="Choline/carnitine acyltransferase" evidence="11">
    <location>
        <begin position="66"/>
        <end position="667"/>
    </location>
</feature>
<dbReference type="AlphaFoldDB" id="A0A1B0BX93"/>
<dbReference type="GO" id="GO:0004095">
    <property type="term" value="F:carnitine O-palmitoyltransferase activity"/>
    <property type="evidence" value="ECO:0007669"/>
    <property type="project" value="TreeGrafter"/>
</dbReference>
<keyword evidence="4 10" id="KW-0808">Transferase</keyword>
<evidence type="ECO:0000313" key="13">
    <source>
        <dbReference type="Proteomes" id="UP000092460"/>
    </source>
</evidence>
<dbReference type="InterPro" id="IPR042572">
    <property type="entry name" value="Carn_acyl_trans_N"/>
</dbReference>
<dbReference type="Proteomes" id="UP000092460">
    <property type="component" value="Unassembled WGS sequence"/>
</dbReference>
<dbReference type="GO" id="GO:0006635">
    <property type="term" value="P:fatty acid beta-oxidation"/>
    <property type="evidence" value="ECO:0007669"/>
    <property type="project" value="UniProtKB-UniPathway"/>
</dbReference>
<dbReference type="InterPro" id="IPR000542">
    <property type="entry name" value="Carn_acyl_trans"/>
</dbReference>
<evidence type="ECO:0000313" key="12">
    <source>
        <dbReference type="EnsemblMetazoa" id="GPPI043287-PA"/>
    </source>
</evidence>
<dbReference type="Pfam" id="PF00755">
    <property type="entry name" value="Carn_acyltransf"/>
    <property type="match status" value="1"/>
</dbReference>
<evidence type="ECO:0000256" key="4">
    <source>
        <dbReference type="ARBA" id="ARBA00022679"/>
    </source>
</evidence>
<comment type="pathway">
    <text evidence="1">Lipid metabolism; fatty acid beta-oxidation.</text>
</comment>
<evidence type="ECO:0000256" key="7">
    <source>
        <dbReference type="ARBA" id="ARBA00023315"/>
    </source>
</evidence>
<comment type="similarity">
    <text evidence="2 10">Belongs to the carnitine/choline acetyltransferase family.</text>
</comment>
<dbReference type="PROSITE" id="PS00440">
    <property type="entry name" value="ACYLTRANSF_C_2"/>
    <property type="match status" value="1"/>
</dbReference>
<dbReference type="InterPro" id="IPR039551">
    <property type="entry name" value="Cho/carn_acyl_trans"/>
</dbReference>
<dbReference type="VEuPathDB" id="VectorBase:GPPI043287"/>
<evidence type="ECO:0000256" key="8">
    <source>
        <dbReference type="ARBA" id="ARBA00048999"/>
    </source>
</evidence>
<keyword evidence="5" id="KW-0276">Fatty acid metabolism</keyword>
<evidence type="ECO:0000256" key="9">
    <source>
        <dbReference type="PIRSR" id="PIRSR600542-1"/>
    </source>
</evidence>
<evidence type="ECO:0000256" key="3">
    <source>
        <dbReference type="ARBA" id="ARBA00022448"/>
    </source>
</evidence>
<keyword evidence="3" id="KW-0813">Transport</keyword>
<dbReference type="InterPro" id="IPR023213">
    <property type="entry name" value="CAT-like_dom_sf"/>
</dbReference>
<dbReference type="EnsemblMetazoa" id="GPPI043287-RA">
    <property type="protein sequence ID" value="GPPI043287-PA"/>
    <property type="gene ID" value="GPPI043287"/>
</dbReference>
<dbReference type="UniPathway" id="UPA00659"/>
<evidence type="ECO:0000256" key="5">
    <source>
        <dbReference type="ARBA" id="ARBA00022832"/>
    </source>
</evidence>
<reference evidence="13" key="1">
    <citation type="submission" date="2015-01" db="EMBL/GenBank/DDBJ databases">
        <authorList>
            <person name="Aksoy S."/>
            <person name="Warren W."/>
            <person name="Wilson R.K."/>
        </authorList>
    </citation>
    <scope>NUCLEOTIDE SEQUENCE [LARGE SCALE GENOMIC DNA]</scope>
    <source>
        <strain evidence="13">IAEA</strain>
    </source>
</reference>
<feature type="active site" description="Proton acceptor" evidence="9">
    <location>
        <position position="395"/>
    </location>
</feature>
<name>A0A1B0BX93_9MUSC</name>
<protein>
    <recommendedName>
        <fullName evidence="11">Choline/carnitine acyltransferase domain-containing protein</fullName>
    </recommendedName>
</protein>
<reference evidence="12" key="2">
    <citation type="submission" date="2020-05" db="UniProtKB">
        <authorList>
            <consortium name="EnsemblMetazoa"/>
        </authorList>
    </citation>
    <scope>IDENTIFICATION</scope>
    <source>
        <strain evidence="12">IAEA</strain>
    </source>
</reference>
<dbReference type="Gene3D" id="3.30.559.10">
    <property type="entry name" value="Chloramphenicol acetyltransferase-like domain"/>
    <property type="match status" value="1"/>
</dbReference>